<reference evidence="2" key="1">
    <citation type="journal article" date="2007" name="Science">
        <title>Draft genome of the filarial nematode parasite Brugia malayi.</title>
        <authorList>
            <person name="Ghedin E."/>
            <person name="Wang S."/>
            <person name="Spiro D."/>
            <person name="Caler E."/>
            <person name="Zhao Q."/>
            <person name="Crabtree J."/>
            <person name="Allen J.E."/>
            <person name="Delcher A.L."/>
            <person name="Guiliano D.B."/>
            <person name="Miranda-Saavedra D."/>
            <person name="Angiuoli S.V."/>
            <person name="Creasy T."/>
            <person name="Amedeo P."/>
            <person name="Haas B."/>
            <person name="El-Sayed N.M."/>
            <person name="Wortman J.R."/>
            <person name="Feldblyum T."/>
            <person name="Tallon L."/>
            <person name="Schatz M."/>
            <person name="Shumway M."/>
            <person name="Koo H."/>
            <person name="Salzberg S.L."/>
            <person name="Schobel S."/>
            <person name="Pertea M."/>
            <person name="Pop M."/>
            <person name="White O."/>
            <person name="Barton G.J."/>
            <person name="Carlow C.K."/>
            <person name="Crawford M.J."/>
            <person name="Daub J."/>
            <person name="Dimmic M.W."/>
            <person name="Estes C.F."/>
            <person name="Foster J.M."/>
            <person name="Ganatra M."/>
            <person name="Gregory W.F."/>
            <person name="Johnson N.M."/>
            <person name="Jin J."/>
            <person name="Komuniecki R."/>
            <person name="Korf I."/>
            <person name="Kumar S."/>
            <person name="Laney S."/>
            <person name="Li B.W."/>
            <person name="Li W."/>
            <person name="Lindblom T.H."/>
            <person name="Lustigman S."/>
            <person name="Ma D."/>
            <person name="Maina C.V."/>
            <person name="Martin D.M."/>
            <person name="McCarter J.P."/>
            <person name="McReynolds L."/>
            <person name="Mitreva M."/>
            <person name="Nutman T.B."/>
            <person name="Parkinson J."/>
            <person name="Peregrin-Alvarez J.M."/>
            <person name="Poole C."/>
            <person name="Ren Q."/>
            <person name="Saunders L."/>
            <person name="Sluder A.E."/>
            <person name="Smith K."/>
            <person name="Stanke M."/>
            <person name="Unnasch T.R."/>
            <person name="Ware J."/>
            <person name="Wei A.D."/>
            <person name="Weil G."/>
            <person name="Williams D.J."/>
            <person name="Zhang Y."/>
            <person name="Williams S.A."/>
            <person name="Fraser-Liggett C."/>
            <person name="Slatko B."/>
            <person name="Blaxter M.L."/>
            <person name="Scott A.L."/>
        </authorList>
    </citation>
    <scope>NUCLEOTIDE SEQUENCE</scope>
    <source>
        <strain evidence="2">FR3</strain>
    </source>
</reference>
<evidence type="ECO:0000313" key="2">
    <source>
        <dbReference type="Proteomes" id="UP000006672"/>
    </source>
</evidence>
<dbReference type="RefSeq" id="XP_042938327.1">
    <property type="nucleotide sequence ID" value="XM_043082393.1"/>
</dbReference>
<dbReference type="GeneID" id="66058180"/>
<gene>
    <name evidence="1" type="primary">Bm1522</name>
    <name evidence="1" type="ORF">BM_BM1522</name>
</gene>
<evidence type="ECO:0000313" key="3">
    <source>
        <dbReference type="WBParaSite" id="Bm1522.1"/>
    </source>
</evidence>
<dbReference type="Proteomes" id="UP000006672">
    <property type="component" value="Unassembled WGS sequence"/>
</dbReference>
<dbReference type="AlphaFoldDB" id="A0A4E9FTT7"/>
<evidence type="ECO:0000313" key="1">
    <source>
        <dbReference type="EMBL" id="VIO99271.1"/>
    </source>
</evidence>
<organism evidence="1">
    <name type="scientific">Brugia malayi</name>
    <name type="common">Filarial nematode worm</name>
    <dbReference type="NCBI Taxonomy" id="6279"/>
    <lineage>
        <taxon>Eukaryota</taxon>
        <taxon>Metazoa</taxon>
        <taxon>Ecdysozoa</taxon>
        <taxon>Nematoda</taxon>
        <taxon>Chromadorea</taxon>
        <taxon>Rhabditida</taxon>
        <taxon>Spirurina</taxon>
        <taxon>Spiruromorpha</taxon>
        <taxon>Filarioidea</taxon>
        <taxon>Onchocercidae</taxon>
        <taxon>Brugia</taxon>
    </lineage>
</organism>
<keyword evidence="2" id="KW-1185">Reference proteome</keyword>
<dbReference type="WBParaSite" id="Bm1522.1">
    <property type="protein sequence ID" value="Bm1522.1"/>
    <property type="gene ID" value="WBGene00221783"/>
</dbReference>
<accession>A0A4E9FTT7</accession>
<reference evidence="1" key="2">
    <citation type="submission" date="2019-04" db="EMBL/GenBank/DDBJ databases">
        <authorList>
            <person name="Howe K."/>
            <person name="Paulini M."/>
            <person name="Williams G."/>
        </authorList>
    </citation>
    <scope>NUCLEOTIDE SEQUENCE [LARGE SCALE GENOMIC DNA]</scope>
    <source>
        <strain evidence="1">FR3</strain>
    </source>
</reference>
<accession>A0A8L7SSI3</accession>
<reference evidence="3" key="3">
    <citation type="submission" date="2022-04" db="UniProtKB">
        <authorList>
            <consortium name="WormBaseParasite"/>
        </authorList>
    </citation>
    <scope>IDENTIFICATION</scope>
</reference>
<sequence>MNREALRNESYEVDECTTKKQTIKNQNFGRQR</sequence>
<name>A0A4E9FTT7_BRUMA</name>
<proteinExistence type="predicted"/>
<dbReference type="KEGG" id="bmy:BM_BM1522"/>
<dbReference type="EMBL" id="CAAKNF010000195">
    <property type="protein sequence ID" value="VIO99271.1"/>
    <property type="molecule type" value="Genomic_DNA"/>
</dbReference>
<protein>
    <submittedName>
        <fullName evidence="1 3">Uncharacterized protein</fullName>
    </submittedName>
</protein>
<dbReference type="CTD" id="66058180"/>